<dbReference type="GO" id="GO:0031514">
    <property type="term" value="C:motile cilium"/>
    <property type="evidence" value="ECO:0007669"/>
    <property type="project" value="TreeGrafter"/>
</dbReference>
<organism evidence="4 5">
    <name type="scientific">Trichoplusia ni</name>
    <name type="common">Cabbage looper</name>
    <dbReference type="NCBI Taxonomy" id="7111"/>
    <lineage>
        <taxon>Eukaryota</taxon>
        <taxon>Metazoa</taxon>
        <taxon>Ecdysozoa</taxon>
        <taxon>Arthropoda</taxon>
        <taxon>Hexapoda</taxon>
        <taxon>Insecta</taxon>
        <taxon>Pterygota</taxon>
        <taxon>Neoptera</taxon>
        <taxon>Endopterygota</taxon>
        <taxon>Lepidoptera</taxon>
        <taxon>Glossata</taxon>
        <taxon>Ditrysia</taxon>
        <taxon>Noctuoidea</taxon>
        <taxon>Noctuidae</taxon>
        <taxon>Plusiinae</taxon>
        <taxon>Trichoplusia</taxon>
    </lineage>
</organism>
<dbReference type="GeneID" id="113497638"/>
<name>A0A7E5VXI0_TRINI</name>
<evidence type="ECO:0000256" key="1">
    <source>
        <dbReference type="ARBA" id="ARBA00022737"/>
    </source>
</evidence>
<dbReference type="RefSeq" id="XP_026733044.1">
    <property type="nucleotide sequence ID" value="XM_026877243.1"/>
</dbReference>
<dbReference type="InterPro" id="IPR011990">
    <property type="entry name" value="TPR-like_helical_dom_sf"/>
</dbReference>
<reference evidence="5" key="1">
    <citation type="submission" date="2025-08" db="UniProtKB">
        <authorList>
            <consortium name="RefSeq"/>
        </authorList>
    </citation>
    <scope>IDENTIFICATION</scope>
</reference>
<dbReference type="AlphaFoldDB" id="A0A7E5VXI0"/>
<protein>
    <submittedName>
        <fullName evidence="5">Uncharacterized protein LOC113497638</fullName>
    </submittedName>
</protein>
<dbReference type="InParanoid" id="A0A7E5VXI0"/>
<dbReference type="Gene3D" id="1.25.40.10">
    <property type="entry name" value="Tetratricopeptide repeat domain"/>
    <property type="match status" value="1"/>
</dbReference>
<keyword evidence="2" id="KW-0802">TPR repeat</keyword>
<keyword evidence="4" id="KW-1185">Reference proteome</keyword>
<dbReference type="PANTHER" id="PTHR44314:SF1">
    <property type="entry name" value="CILIA- AND FLAGELLA-ASSOCIATED PROTEIN 70"/>
    <property type="match status" value="1"/>
</dbReference>
<dbReference type="Proteomes" id="UP000322000">
    <property type="component" value="Chromosome 9"/>
</dbReference>
<dbReference type="GO" id="GO:0060271">
    <property type="term" value="P:cilium assembly"/>
    <property type="evidence" value="ECO:0007669"/>
    <property type="project" value="TreeGrafter"/>
</dbReference>
<evidence type="ECO:0000313" key="5">
    <source>
        <dbReference type="RefSeq" id="XP_026733044.1"/>
    </source>
</evidence>
<evidence type="ECO:0000256" key="2">
    <source>
        <dbReference type="ARBA" id="ARBA00022803"/>
    </source>
</evidence>
<dbReference type="InterPro" id="IPR052628">
    <property type="entry name" value="CFAP70"/>
</dbReference>
<evidence type="ECO:0000256" key="3">
    <source>
        <dbReference type="SAM" id="MobiDB-lite"/>
    </source>
</evidence>
<gene>
    <name evidence="5" type="primary">LOC113497638</name>
</gene>
<dbReference type="GO" id="GO:0070062">
    <property type="term" value="C:extracellular exosome"/>
    <property type="evidence" value="ECO:0007669"/>
    <property type="project" value="TreeGrafter"/>
</dbReference>
<feature type="region of interest" description="Disordered" evidence="3">
    <location>
        <begin position="1"/>
        <end position="34"/>
    </location>
</feature>
<accession>A0A7E5VXI0</accession>
<dbReference type="OrthoDB" id="10262375at2759"/>
<proteinExistence type="predicted"/>
<sequence>MNAVSKNRLPKKKMTRSESTVASQKSESHVAGRHASIPPCDVLTVKVLSLRTPDEDPKHFAIKVTYFDQLILHAIIKSIGCKDEEHTQAIATGTLDYDPSDHEKMSLFADSPLAVSIQPLRNIEEQIDKSQQSFSSAQKQHAFTRHLEDISCCNVDILSIFLSDEASQKMCVKKRMEPLITPRMSCRKSWDNLPLLTMELLVDRNPVNAAHHKLLKEANWMKVTVVAAYNMYIPFEDGYDYTIASKTPLTETNIAGVVKYGHGRREPKRFNGTNFYPKWETLRVDQDAFTKGDQKLQCRMEDIQNEDDIDLPYYMNRILPYHTAVWGSFHRTLMYKSNEEWFYRRFKNYKWPIELHIHGEDGGFSFMGFMNLFRLLYPGEKQLNIAVPLHWISRDTMQQECGCDLLLNPIDKAPSAYYERTLSPATVATYKPSKLTTESIPTSVSTLTASQIRATGADDNCSFVVVEVRLARALKETVTPPIIPKHEISDMLNELEARLPQKRECVGRGQLEKTWQNTIRAAAGSLRKVAYYGNTEFCSFNRQLSETRTRVELTTSCWQDAAIFINNSFVVQDYLHSEELFEELVMMAHACLMRSAYNTLTDTEEFPEMEPELRSARHARQMQDTYHAMEQYMQLLINHPREANYWRELSTCLKDLDREWAIACLNKSLVLDPRHPLTLVSKGAMLYEEDPSAADPFFLALLAFHPTWTALWVIAGAYFYNRELFLLADMIMDMAKTKVDVYYVATGTLHTKDWEQELGDWWDFTPLLQGMSLFYDAADLLLRLRAIPLAEVCVAHGLTESGECSTYYHMVALCCRLRGDYKEALCHLSTGLEKFGEVSYLRSLEAECLHRMGKISESMASYVKAGSCISPFSILMSLACRDEHHKRGILVDLVRRQPSAYAWTVLAYDFLKSVNMVDHSSLFSEGQAASTSCARSCAIQAIKLDRRAGRAWLVLAKLVKPSVRRIHCLNMANMCGFKITAEDLEHAAMPSKHSTCHFIGKALQECRCEFCEKMQM</sequence>
<dbReference type="SUPFAM" id="SSF48452">
    <property type="entry name" value="TPR-like"/>
    <property type="match status" value="1"/>
</dbReference>
<dbReference type="PANTHER" id="PTHR44314">
    <property type="entry name" value="CILIA- AND FLAGELLA-ASSOCIATED PROTEIN 70"/>
    <property type="match status" value="1"/>
</dbReference>
<keyword evidence="1" id="KW-0677">Repeat</keyword>
<dbReference type="GO" id="GO:0003341">
    <property type="term" value="P:cilium movement"/>
    <property type="evidence" value="ECO:0007669"/>
    <property type="project" value="TreeGrafter"/>
</dbReference>
<evidence type="ECO:0000313" key="4">
    <source>
        <dbReference type="Proteomes" id="UP000322000"/>
    </source>
</evidence>
<dbReference type="KEGG" id="tnl:113497638"/>